<gene>
    <name evidence="1" type="ORF">GXP67_08790</name>
</gene>
<organism evidence="1 2">
    <name type="scientific">Rhodocytophaga rosea</name>
    <dbReference type="NCBI Taxonomy" id="2704465"/>
    <lineage>
        <taxon>Bacteria</taxon>
        <taxon>Pseudomonadati</taxon>
        <taxon>Bacteroidota</taxon>
        <taxon>Cytophagia</taxon>
        <taxon>Cytophagales</taxon>
        <taxon>Rhodocytophagaceae</taxon>
        <taxon>Rhodocytophaga</taxon>
    </lineage>
</organism>
<protein>
    <submittedName>
        <fullName evidence="1">Uncharacterized protein</fullName>
    </submittedName>
</protein>
<proteinExistence type="predicted"/>
<dbReference type="RefSeq" id="WP_162442803.1">
    <property type="nucleotide sequence ID" value="NZ_CP048222.1"/>
</dbReference>
<evidence type="ECO:0000313" key="1">
    <source>
        <dbReference type="EMBL" id="QHT66750.1"/>
    </source>
</evidence>
<keyword evidence="2" id="KW-1185">Reference proteome</keyword>
<dbReference type="EMBL" id="CP048222">
    <property type="protein sequence ID" value="QHT66750.1"/>
    <property type="molecule type" value="Genomic_DNA"/>
</dbReference>
<sequence>MPRKTYFTIDNHFANAEKIECSIILNQDTILHQIIEPNSGFHCSKQIPEGKYLMKVGNLLNGVWKTDTLIVKDQYLDEYVDIDYQYWTLIKTNPLFPPANRKFKIQFYHSDAFLNYLW</sequence>
<dbReference type="Proteomes" id="UP000480178">
    <property type="component" value="Chromosome"/>
</dbReference>
<reference evidence="1 2" key="1">
    <citation type="submission" date="2020-01" db="EMBL/GenBank/DDBJ databases">
        <authorList>
            <person name="Kim M.K."/>
        </authorList>
    </citation>
    <scope>NUCLEOTIDE SEQUENCE [LARGE SCALE GENOMIC DNA]</scope>
    <source>
        <strain evidence="1 2">172606-1</strain>
    </source>
</reference>
<accession>A0A6C0GGE4</accession>
<name>A0A6C0GGE4_9BACT</name>
<dbReference type="AlphaFoldDB" id="A0A6C0GGE4"/>
<dbReference type="KEGG" id="rhoz:GXP67_08790"/>
<evidence type="ECO:0000313" key="2">
    <source>
        <dbReference type="Proteomes" id="UP000480178"/>
    </source>
</evidence>